<dbReference type="InterPro" id="IPR000719">
    <property type="entry name" value="Prot_kinase_dom"/>
</dbReference>
<dbReference type="GO" id="GO:0035556">
    <property type="term" value="P:intracellular signal transduction"/>
    <property type="evidence" value="ECO:0007669"/>
    <property type="project" value="TreeGrafter"/>
</dbReference>
<comment type="catalytic activity">
    <reaction evidence="8">
        <text>L-seryl-[protein] + ATP = O-phospho-L-seryl-[protein] + ADP + H(+)</text>
        <dbReference type="Rhea" id="RHEA:17989"/>
        <dbReference type="Rhea" id="RHEA-COMP:9863"/>
        <dbReference type="Rhea" id="RHEA-COMP:11604"/>
        <dbReference type="ChEBI" id="CHEBI:15378"/>
        <dbReference type="ChEBI" id="CHEBI:29999"/>
        <dbReference type="ChEBI" id="CHEBI:30616"/>
        <dbReference type="ChEBI" id="CHEBI:83421"/>
        <dbReference type="ChEBI" id="CHEBI:456216"/>
        <dbReference type="EC" id="2.7.11.1"/>
    </reaction>
</comment>
<evidence type="ECO:0000313" key="10">
    <source>
        <dbReference type="EMBL" id="KNC69763.1"/>
    </source>
</evidence>
<evidence type="ECO:0000256" key="3">
    <source>
        <dbReference type="ARBA" id="ARBA00022679"/>
    </source>
</evidence>
<dbReference type="STRING" id="667725.A0A0L0F0U5"/>
<dbReference type="Proteomes" id="UP000054560">
    <property type="component" value="Unassembled WGS sequence"/>
</dbReference>
<evidence type="ECO:0000256" key="1">
    <source>
        <dbReference type="ARBA" id="ARBA00012513"/>
    </source>
</evidence>
<dbReference type="InterPro" id="IPR050236">
    <property type="entry name" value="Ser_Thr_kinase_AGC"/>
</dbReference>
<dbReference type="SUPFAM" id="SSF56112">
    <property type="entry name" value="Protein kinase-like (PK-like)"/>
    <property type="match status" value="1"/>
</dbReference>
<feature type="domain" description="Protein kinase" evidence="9">
    <location>
        <begin position="1"/>
        <end position="94"/>
    </location>
</feature>
<evidence type="ECO:0000256" key="6">
    <source>
        <dbReference type="ARBA" id="ARBA00022840"/>
    </source>
</evidence>
<sequence length="94" mass="10307">VVLALEYLHERNIVHRDIKPDNMLIDFNGHLKLTDFGLSRVQLKEPSIARVDVPLVAPNNALRQSVTTTALSTHGAMRDLNAAASVMSSVTTET</sequence>
<keyword evidence="3" id="KW-0808">Transferase</keyword>
<dbReference type="PANTHER" id="PTHR24356:SF1">
    <property type="entry name" value="SERINE_THREONINE-PROTEIN KINASE GREATWALL"/>
    <property type="match status" value="1"/>
</dbReference>
<organism evidence="10 11">
    <name type="scientific">Sphaeroforma arctica JP610</name>
    <dbReference type="NCBI Taxonomy" id="667725"/>
    <lineage>
        <taxon>Eukaryota</taxon>
        <taxon>Ichthyosporea</taxon>
        <taxon>Ichthyophonida</taxon>
        <taxon>Sphaeroforma</taxon>
    </lineage>
</organism>
<dbReference type="Pfam" id="PF00069">
    <property type="entry name" value="Pkinase"/>
    <property type="match status" value="1"/>
</dbReference>
<dbReference type="EC" id="2.7.11.1" evidence="1"/>
<evidence type="ECO:0000256" key="8">
    <source>
        <dbReference type="ARBA" id="ARBA00048679"/>
    </source>
</evidence>
<keyword evidence="5" id="KW-0418">Kinase</keyword>
<dbReference type="GeneID" id="25918226"/>
<dbReference type="InterPro" id="IPR008271">
    <property type="entry name" value="Ser/Thr_kinase_AS"/>
</dbReference>
<keyword evidence="4" id="KW-0547">Nucleotide-binding</keyword>
<dbReference type="GO" id="GO:0005524">
    <property type="term" value="F:ATP binding"/>
    <property type="evidence" value="ECO:0007669"/>
    <property type="project" value="UniProtKB-KW"/>
</dbReference>
<dbReference type="RefSeq" id="XP_014143665.1">
    <property type="nucleotide sequence ID" value="XM_014288190.1"/>
</dbReference>
<keyword evidence="6" id="KW-0067">ATP-binding</keyword>
<gene>
    <name evidence="10" type="ORF">SARC_17722</name>
</gene>
<evidence type="ECO:0000313" key="11">
    <source>
        <dbReference type="Proteomes" id="UP000054560"/>
    </source>
</evidence>
<dbReference type="PROSITE" id="PS00108">
    <property type="entry name" value="PROTEIN_KINASE_ST"/>
    <property type="match status" value="1"/>
</dbReference>
<feature type="non-terminal residue" evidence="10">
    <location>
        <position position="94"/>
    </location>
</feature>
<proteinExistence type="predicted"/>
<accession>A0A0L0F0U5</accession>
<dbReference type="PANTHER" id="PTHR24356">
    <property type="entry name" value="SERINE/THREONINE-PROTEIN KINASE"/>
    <property type="match status" value="1"/>
</dbReference>
<evidence type="ECO:0000256" key="7">
    <source>
        <dbReference type="ARBA" id="ARBA00047899"/>
    </source>
</evidence>
<dbReference type="Gene3D" id="1.10.510.10">
    <property type="entry name" value="Transferase(Phosphotransferase) domain 1"/>
    <property type="match status" value="1"/>
</dbReference>
<dbReference type="InterPro" id="IPR011009">
    <property type="entry name" value="Kinase-like_dom_sf"/>
</dbReference>
<evidence type="ECO:0000256" key="2">
    <source>
        <dbReference type="ARBA" id="ARBA00022527"/>
    </source>
</evidence>
<dbReference type="eggNOG" id="KOG0606">
    <property type="taxonomic scope" value="Eukaryota"/>
</dbReference>
<dbReference type="AlphaFoldDB" id="A0A0L0F0U5"/>
<reference evidence="10 11" key="1">
    <citation type="submission" date="2011-02" db="EMBL/GenBank/DDBJ databases">
        <title>The Genome Sequence of Sphaeroforma arctica JP610.</title>
        <authorList>
            <consortium name="The Broad Institute Genome Sequencing Platform"/>
            <person name="Russ C."/>
            <person name="Cuomo C."/>
            <person name="Young S.K."/>
            <person name="Zeng Q."/>
            <person name="Gargeya S."/>
            <person name="Alvarado L."/>
            <person name="Berlin A."/>
            <person name="Chapman S.B."/>
            <person name="Chen Z."/>
            <person name="Freedman E."/>
            <person name="Gellesch M."/>
            <person name="Goldberg J."/>
            <person name="Griggs A."/>
            <person name="Gujja S."/>
            <person name="Heilman E."/>
            <person name="Heiman D."/>
            <person name="Howarth C."/>
            <person name="Mehta T."/>
            <person name="Neiman D."/>
            <person name="Pearson M."/>
            <person name="Roberts A."/>
            <person name="Saif S."/>
            <person name="Shea T."/>
            <person name="Shenoy N."/>
            <person name="Sisk P."/>
            <person name="Stolte C."/>
            <person name="Sykes S."/>
            <person name="White J."/>
            <person name="Yandava C."/>
            <person name="Burger G."/>
            <person name="Gray M.W."/>
            <person name="Holland P.W.H."/>
            <person name="King N."/>
            <person name="Lang F.B.F."/>
            <person name="Roger A.J."/>
            <person name="Ruiz-Trillo I."/>
            <person name="Haas B."/>
            <person name="Nusbaum C."/>
            <person name="Birren B."/>
        </authorList>
    </citation>
    <scope>NUCLEOTIDE SEQUENCE [LARGE SCALE GENOMIC DNA]</scope>
    <source>
        <strain evidence="10 11">JP610</strain>
    </source>
</reference>
<evidence type="ECO:0000256" key="4">
    <source>
        <dbReference type="ARBA" id="ARBA00022741"/>
    </source>
</evidence>
<name>A0A0L0F0U5_9EUKA</name>
<dbReference type="EMBL" id="KQ253416">
    <property type="protein sequence ID" value="KNC69763.1"/>
    <property type="molecule type" value="Genomic_DNA"/>
</dbReference>
<dbReference type="PROSITE" id="PS50011">
    <property type="entry name" value="PROTEIN_KINASE_DOM"/>
    <property type="match status" value="1"/>
</dbReference>
<dbReference type="OrthoDB" id="412517at2759"/>
<evidence type="ECO:0000259" key="9">
    <source>
        <dbReference type="PROSITE" id="PS50011"/>
    </source>
</evidence>
<dbReference type="GO" id="GO:0004674">
    <property type="term" value="F:protein serine/threonine kinase activity"/>
    <property type="evidence" value="ECO:0007669"/>
    <property type="project" value="UniProtKB-KW"/>
</dbReference>
<feature type="non-terminal residue" evidence="10">
    <location>
        <position position="1"/>
    </location>
</feature>
<keyword evidence="11" id="KW-1185">Reference proteome</keyword>
<keyword evidence="2" id="KW-0723">Serine/threonine-protein kinase</keyword>
<evidence type="ECO:0000256" key="5">
    <source>
        <dbReference type="ARBA" id="ARBA00022777"/>
    </source>
</evidence>
<protein>
    <recommendedName>
        <fullName evidence="1">non-specific serine/threonine protein kinase</fullName>
        <ecNumber evidence="1">2.7.11.1</ecNumber>
    </recommendedName>
</protein>
<comment type="catalytic activity">
    <reaction evidence="7">
        <text>L-threonyl-[protein] + ATP = O-phospho-L-threonyl-[protein] + ADP + H(+)</text>
        <dbReference type="Rhea" id="RHEA:46608"/>
        <dbReference type="Rhea" id="RHEA-COMP:11060"/>
        <dbReference type="Rhea" id="RHEA-COMP:11605"/>
        <dbReference type="ChEBI" id="CHEBI:15378"/>
        <dbReference type="ChEBI" id="CHEBI:30013"/>
        <dbReference type="ChEBI" id="CHEBI:30616"/>
        <dbReference type="ChEBI" id="CHEBI:61977"/>
        <dbReference type="ChEBI" id="CHEBI:456216"/>
        <dbReference type="EC" id="2.7.11.1"/>
    </reaction>
</comment>